<dbReference type="AlphaFoldDB" id="W6M2K6"/>
<evidence type="ECO:0000313" key="1">
    <source>
        <dbReference type="EMBL" id="CDI01742.1"/>
    </source>
</evidence>
<sequence>MIGLPEGLANDSARDEARFVALWGRTVPDSAAASTVYARLRVLYAEPQRHYHSFNHIRRCLDEFDPASDLVENPDTVEMALWFHDAIYVPGAKDNELRSVKLFRRCAAGCAKPMFARRVSDLIMATTHIDIPGQADARLITDIDLCSFGLPWEQFAWDGQQIRAECPQTSDQKYFAGLLRFLQRLLGRQPTFFLTDHFERRYGQIARANTLRLVEELQAHGYDGL</sequence>
<dbReference type="InterPro" id="IPR009218">
    <property type="entry name" value="HD_phosphohydro"/>
</dbReference>
<evidence type="ECO:0008006" key="3">
    <source>
        <dbReference type="Google" id="ProtNLM"/>
    </source>
</evidence>
<dbReference type="Proteomes" id="UP000035760">
    <property type="component" value="Unassembled WGS sequence"/>
</dbReference>
<organism evidence="1 2">
    <name type="scientific">Candidatus Competibacter denitrificans Run_A_D11</name>
    <dbReference type="NCBI Taxonomy" id="1400863"/>
    <lineage>
        <taxon>Bacteria</taxon>
        <taxon>Pseudomonadati</taxon>
        <taxon>Pseudomonadota</taxon>
        <taxon>Gammaproteobacteria</taxon>
        <taxon>Candidatus Competibacteraceae</taxon>
        <taxon>Candidatus Competibacter</taxon>
    </lineage>
</organism>
<evidence type="ECO:0000313" key="2">
    <source>
        <dbReference type="Proteomes" id="UP000035760"/>
    </source>
</evidence>
<dbReference type="PIRSF" id="PIRSF035170">
    <property type="entry name" value="HD_phosphohydro"/>
    <property type="match status" value="1"/>
</dbReference>
<dbReference type="PANTHER" id="PTHR21174">
    <property type="match status" value="1"/>
</dbReference>
<dbReference type="SUPFAM" id="SSF109604">
    <property type="entry name" value="HD-domain/PDEase-like"/>
    <property type="match status" value="1"/>
</dbReference>
<accession>W6M2K6</accession>
<name>W6M2K6_9GAMM</name>
<reference evidence="1" key="1">
    <citation type="submission" date="2013-07" db="EMBL/GenBank/DDBJ databases">
        <authorList>
            <person name="McIlroy S."/>
        </authorList>
    </citation>
    <scope>NUCLEOTIDE SEQUENCE [LARGE SCALE GENOMIC DNA]</scope>
    <source>
        <strain evidence="1">Run_A_D11</strain>
    </source>
</reference>
<comment type="caution">
    <text evidence="1">The sequence shown here is derived from an EMBL/GenBank/DDBJ whole genome shotgun (WGS) entry which is preliminary data.</text>
</comment>
<proteinExistence type="predicted"/>
<reference evidence="1" key="2">
    <citation type="submission" date="2014-03" db="EMBL/GenBank/DDBJ databases">
        <title>Candidatus Competibacter-lineage genomes retrieved from metagenomes reveal functional metabolic diversity.</title>
        <authorList>
            <person name="McIlroy S.J."/>
            <person name="Albertsen M."/>
            <person name="Andresen E.K."/>
            <person name="Saunders A.M."/>
            <person name="Kristiansen R."/>
            <person name="Stokholm-Bjerregaard M."/>
            <person name="Nielsen K.L."/>
            <person name="Nielsen P.H."/>
        </authorList>
    </citation>
    <scope>NUCLEOTIDE SEQUENCE</scope>
    <source>
        <strain evidence="1">Run_A_D11</strain>
    </source>
</reference>
<dbReference type="PANTHER" id="PTHR21174:SF0">
    <property type="entry name" value="HD PHOSPHOHYDROLASE FAMILY PROTEIN-RELATED"/>
    <property type="match status" value="1"/>
</dbReference>
<protein>
    <recommendedName>
        <fullName evidence="3">N-methyl-D-aspartate receptor NMDAR2C subunit</fullName>
    </recommendedName>
</protein>
<keyword evidence="2" id="KW-1185">Reference proteome</keyword>
<dbReference type="RefSeq" id="WP_048671131.1">
    <property type="nucleotide sequence ID" value="NZ_CBTJ020000025.1"/>
</dbReference>
<dbReference type="STRING" id="1400863.BN873_20066"/>
<gene>
    <name evidence="1" type="ORF">BN873_20066</name>
</gene>
<dbReference type="OrthoDB" id="9808993at2"/>
<dbReference type="EMBL" id="CBTJ020000025">
    <property type="protein sequence ID" value="CDI01742.1"/>
    <property type="molecule type" value="Genomic_DNA"/>
</dbReference>